<feature type="transmembrane region" description="Helical" evidence="10">
    <location>
        <begin position="32"/>
        <end position="54"/>
    </location>
</feature>
<dbReference type="PANTHER" id="PTHR43427:SF6">
    <property type="entry name" value="CHLORIDE CHANNEL PROTEIN CLC-E"/>
    <property type="match status" value="1"/>
</dbReference>
<proteinExistence type="predicted"/>
<feature type="transmembrane region" description="Helical" evidence="10">
    <location>
        <begin position="276"/>
        <end position="293"/>
    </location>
</feature>
<keyword evidence="7" id="KW-0869">Chloride channel</keyword>
<feature type="transmembrane region" description="Helical" evidence="10">
    <location>
        <begin position="405"/>
        <end position="425"/>
    </location>
</feature>
<name>A0AAN1WIA1_9GAMM</name>
<evidence type="ECO:0000256" key="1">
    <source>
        <dbReference type="ARBA" id="ARBA00004141"/>
    </source>
</evidence>
<accession>A0AAN1WIA1</accession>
<evidence type="ECO:0000256" key="6">
    <source>
        <dbReference type="ARBA" id="ARBA00023136"/>
    </source>
</evidence>
<feature type="transmembrane region" description="Helical" evidence="10">
    <location>
        <begin position="376"/>
        <end position="398"/>
    </location>
</feature>
<evidence type="ECO:0000256" key="5">
    <source>
        <dbReference type="ARBA" id="ARBA00023065"/>
    </source>
</evidence>
<keyword evidence="9" id="KW-0407">Ion channel</keyword>
<dbReference type="Gene3D" id="1.10.3080.10">
    <property type="entry name" value="Clc chloride channel"/>
    <property type="match status" value="1"/>
</dbReference>
<dbReference type="PRINTS" id="PR00762">
    <property type="entry name" value="CLCHANNEL"/>
</dbReference>
<dbReference type="CDD" id="cd00400">
    <property type="entry name" value="Voltage_gated_ClC"/>
    <property type="match status" value="1"/>
</dbReference>
<dbReference type="EMBL" id="AP023086">
    <property type="protein sequence ID" value="BCD98121.1"/>
    <property type="molecule type" value="Genomic_DNA"/>
</dbReference>
<evidence type="ECO:0000313" key="11">
    <source>
        <dbReference type="EMBL" id="BCD98121.1"/>
    </source>
</evidence>
<organism evidence="11 12">
    <name type="scientific">Marinagarivorans cellulosilyticus</name>
    <dbReference type="NCBI Taxonomy" id="2721545"/>
    <lineage>
        <taxon>Bacteria</taxon>
        <taxon>Pseudomonadati</taxon>
        <taxon>Pseudomonadota</taxon>
        <taxon>Gammaproteobacteria</taxon>
        <taxon>Cellvibrionales</taxon>
        <taxon>Cellvibrionaceae</taxon>
        <taxon>Marinagarivorans</taxon>
    </lineage>
</organism>
<comment type="subcellular location">
    <subcellularLocation>
        <location evidence="1">Membrane</location>
        <topology evidence="1">Multi-pass membrane protein</topology>
    </subcellularLocation>
</comment>
<keyword evidence="4 10" id="KW-1133">Transmembrane helix</keyword>
<keyword evidence="6 10" id="KW-0472">Membrane</keyword>
<dbReference type="AlphaFoldDB" id="A0AAN1WIA1"/>
<protein>
    <submittedName>
        <fullName evidence="11">Chloride channel protein, CIC family</fullName>
    </submittedName>
</protein>
<dbReference type="GO" id="GO:0034707">
    <property type="term" value="C:chloride channel complex"/>
    <property type="evidence" value="ECO:0007669"/>
    <property type="project" value="UniProtKB-KW"/>
</dbReference>
<evidence type="ECO:0000256" key="3">
    <source>
        <dbReference type="ARBA" id="ARBA00022692"/>
    </source>
</evidence>
<dbReference type="SUPFAM" id="SSF81340">
    <property type="entry name" value="Clc chloride channel"/>
    <property type="match status" value="1"/>
</dbReference>
<dbReference type="GO" id="GO:0005254">
    <property type="term" value="F:chloride channel activity"/>
    <property type="evidence" value="ECO:0007669"/>
    <property type="project" value="UniProtKB-KW"/>
</dbReference>
<reference evidence="11 12" key="1">
    <citation type="journal article" date="2022" name="IScience">
        <title>An ultrasensitive nanofiber-based assay for enzymatic hydrolysis and deep-sea microbial degradation of cellulose.</title>
        <authorList>
            <person name="Tsudome M."/>
            <person name="Tachioka M."/>
            <person name="Miyazaki M."/>
            <person name="Uchimura K."/>
            <person name="Tsuda M."/>
            <person name="Takaki Y."/>
            <person name="Deguchi S."/>
        </authorList>
    </citation>
    <scope>NUCLEOTIDE SEQUENCE [LARGE SCALE GENOMIC DNA]</scope>
    <source>
        <strain evidence="11 12">GE09</strain>
    </source>
</reference>
<feature type="transmembrane region" description="Helical" evidence="10">
    <location>
        <begin position="74"/>
        <end position="92"/>
    </location>
</feature>
<dbReference type="InterPro" id="IPR050368">
    <property type="entry name" value="ClC-type_chloride_channel"/>
</dbReference>
<keyword evidence="5" id="KW-0406">Ion transport</keyword>
<evidence type="ECO:0000256" key="4">
    <source>
        <dbReference type="ARBA" id="ARBA00022989"/>
    </source>
</evidence>
<evidence type="ECO:0000256" key="7">
    <source>
        <dbReference type="ARBA" id="ARBA00023173"/>
    </source>
</evidence>
<dbReference type="PANTHER" id="PTHR43427">
    <property type="entry name" value="CHLORIDE CHANNEL PROTEIN CLC-E"/>
    <property type="match status" value="1"/>
</dbReference>
<feature type="transmembrane region" description="Helical" evidence="10">
    <location>
        <begin position="313"/>
        <end position="333"/>
    </location>
</feature>
<keyword evidence="8" id="KW-0868">Chloride</keyword>
<dbReference type="RefSeq" id="WP_236982268.1">
    <property type="nucleotide sequence ID" value="NZ_AP023086.1"/>
</dbReference>
<evidence type="ECO:0000313" key="12">
    <source>
        <dbReference type="Proteomes" id="UP001320119"/>
    </source>
</evidence>
<evidence type="ECO:0000256" key="9">
    <source>
        <dbReference type="ARBA" id="ARBA00023303"/>
    </source>
</evidence>
<evidence type="ECO:0000256" key="2">
    <source>
        <dbReference type="ARBA" id="ARBA00022448"/>
    </source>
</evidence>
<feature type="transmembrane region" description="Helical" evidence="10">
    <location>
        <begin position="345"/>
        <end position="364"/>
    </location>
</feature>
<dbReference type="InterPro" id="IPR001807">
    <property type="entry name" value="ClC"/>
</dbReference>
<dbReference type="KEGG" id="marq:MARGE09_P2322"/>
<dbReference type="Pfam" id="PF00654">
    <property type="entry name" value="Voltage_CLC"/>
    <property type="match status" value="1"/>
</dbReference>
<dbReference type="Proteomes" id="UP001320119">
    <property type="component" value="Chromosome"/>
</dbReference>
<evidence type="ECO:0000256" key="8">
    <source>
        <dbReference type="ARBA" id="ARBA00023214"/>
    </source>
</evidence>
<keyword evidence="12" id="KW-1185">Reference proteome</keyword>
<gene>
    <name evidence="11" type="ORF">MARGE09_P2322</name>
</gene>
<dbReference type="InterPro" id="IPR014743">
    <property type="entry name" value="Cl-channel_core"/>
</dbReference>
<keyword evidence="3 10" id="KW-0812">Transmembrane</keyword>
<feature type="transmembrane region" description="Helical" evidence="10">
    <location>
        <begin position="202"/>
        <end position="224"/>
    </location>
</feature>
<keyword evidence="2" id="KW-0813">Transport</keyword>
<feature type="transmembrane region" description="Helical" evidence="10">
    <location>
        <begin position="244"/>
        <end position="264"/>
    </location>
</feature>
<evidence type="ECO:0000256" key="10">
    <source>
        <dbReference type="SAM" id="Phobius"/>
    </source>
</evidence>
<sequence>MPDTIAKWLKRANSAVVHFRHSLSYIDALPQLTLLGLVIGLFTGLIIVCFRLCIEWPLGQFMPNGAESFEQLSANTRTAMIFGGAFILWVFLRTMGPEASQVGVGHVLHRLHNFQGRLPKRSWFTQFVGGVICLLSGFSVGREGPAVHLGAGCASQVGNWLKLPNNSRHTLVGCGVAAAISASFDTPMAGVIFAMEVIVMEYTIIGFVPVIMASVMGAALSQAVFAGASELVLVRNDMESLIELPFMVGCGLVIALSSALFIWLNITAMRFRHWALWQRLTLAAVITAAVAWWQPAIMGLGYDTLGQAMGGELVFTALMVICFAKIVVSALTVGLGLPGGVIGPALVSGACLGGALGLLVHAIYPDIVVEPAFYVLIGMAGMMAAVVNAPLAALVAVLELSYNPHIIFPAMLVIVVACVTTRYFFNFGGIFNEQLKHSGRPLNLKPAQQALRRAGVRSVMDTALTIVHREMDYEQAKQILAKRPNWLVVDEAPKYTALKAANLAAWLESAPVEVLALEKEIDLFAIPAQRLILAAIHEDATLWEAEQAITQGHSDAVYVATQQQSVLNVMQGIVTAEHLDNYYHS</sequence>